<evidence type="ECO:0000313" key="1">
    <source>
        <dbReference type="EMBL" id="OTP26983.1"/>
    </source>
</evidence>
<evidence type="ECO:0000313" key="2">
    <source>
        <dbReference type="Proteomes" id="UP000195024"/>
    </source>
</evidence>
<accession>A0A242KYG1</accession>
<dbReference type="EMBL" id="NGMS01000001">
    <property type="protein sequence ID" value="OTP26983.1"/>
    <property type="molecule type" value="Genomic_DNA"/>
</dbReference>
<proteinExistence type="predicted"/>
<protein>
    <submittedName>
        <fullName evidence="1">Uncharacterized protein</fullName>
    </submittedName>
</protein>
<dbReference type="RefSeq" id="WP_254905406.1">
    <property type="nucleotide sequence ID" value="NZ_CABMMO010000011.1"/>
</dbReference>
<name>A0A242KYG1_ENTMU</name>
<reference evidence="1 2" key="1">
    <citation type="submission" date="2017-05" db="EMBL/GenBank/DDBJ databases">
        <title>The Genome Sequence of Enterococcus mundtii 6B1_DIV0119.</title>
        <authorList>
            <consortium name="The Broad Institute Genomics Platform"/>
            <consortium name="The Broad Institute Genomic Center for Infectious Diseases"/>
            <person name="Earl A."/>
            <person name="Manson A."/>
            <person name="Schwartman J."/>
            <person name="Gilmore M."/>
            <person name="Abouelleil A."/>
            <person name="Cao P."/>
            <person name="Chapman S."/>
            <person name="Cusick C."/>
            <person name="Shea T."/>
            <person name="Young S."/>
            <person name="Neafsey D."/>
            <person name="Nusbaum C."/>
            <person name="Birren B."/>
        </authorList>
    </citation>
    <scope>NUCLEOTIDE SEQUENCE [LARGE SCALE GENOMIC DNA]</scope>
    <source>
        <strain evidence="1 2">6B1_DIV0119</strain>
    </source>
</reference>
<dbReference type="Proteomes" id="UP000195024">
    <property type="component" value="Unassembled WGS sequence"/>
</dbReference>
<dbReference type="AlphaFoldDB" id="A0A242KYG1"/>
<organism evidence="1 2">
    <name type="scientific">Enterococcus mundtii</name>
    <dbReference type="NCBI Taxonomy" id="53346"/>
    <lineage>
        <taxon>Bacteria</taxon>
        <taxon>Bacillati</taxon>
        <taxon>Bacillota</taxon>
        <taxon>Bacilli</taxon>
        <taxon>Lactobacillales</taxon>
        <taxon>Enterococcaceae</taxon>
        <taxon>Enterococcus</taxon>
    </lineage>
</organism>
<gene>
    <name evidence="1" type="ORF">A5802_000717</name>
</gene>
<sequence length="255" mass="28636">MSAKKMFKEMSRDEAIDWLLEQAAIHYDGDEANAHAMATEFSPGFATPETVMQASGQFLKDNELGFRYPNILDVPCGMYATTNQWFKNGQITQTGDGAIIKLIVMAEHAQRKLLIYCEGYGGELYVWRTHGSNDYNSPGWRKFTTTFPLFEGSASGVGTTINLKDSMRKYSTMKLFISGWGGQVFETQSTTGPYLSFCNVYDTSPGMEMYEMRLERVTDTQYRIARSDRQHISASGVVVRTPNTPITISKIEGVK</sequence>
<comment type="caution">
    <text evidence="1">The sequence shown here is derived from an EMBL/GenBank/DDBJ whole genome shotgun (WGS) entry which is preliminary data.</text>
</comment>